<dbReference type="EMBL" id="SMFL01000004">
    <property type="protein sequence ID" value="TDE15209.1"/>
    <property type="molecule type" value="Genomic_DNA"/>
</dbReference>
<evidence type="ECO:0000313" key="6">
    <source>
        <dbReference type="EMBL" id="TDE15209.1"/>
    </source>
</evidence>
<dbReference type="Gene3D" id="1.10.760.10">
    <property type="entry name" value="Cytochrome c-like domain"/>
    <property type="match status" value="1"/>
</dbReference>
<dbReference type="GO" id="GO:0046872">
    <property type="term" value="F:metal ion binding"/>
    <property type="evidence" value="ECO:0007669"/>
    <property type="project" value="UniProtKB-KW"/>
</dbReference>
<feature type="domain" description="Cytochrome c" evidence="5">
    <location>
        <begin position="230"/>
        <end position="292"/>
    </location>
</feature>
<dbReference type="GO" id="GO:0020037">
    <property type="term" value="F:heme binding"/>
    <property type="evidence" value="ECO:0007669"/>
    <property type="project" value="InterPro"/>
</dbReference>
<proteinExistence type="predicted"/>
<dbReference type="PROSITE" id="PS51007">
    <property type="entry name" value="CYTC"/>
    <property type="match status" value="1"/>
</dbReference>
<protein>
    <recommendedName>
        <fullName evidence="5">Cytochrome c domain-containing protein</fullName>
    </recommendedName>
</protein>
<reference evidence="6 7" key="1">
    <citation type="submission" date="2019-03" db="EMBL/GenBank/DDBJ databases">
        <title>Dyadobacter AR-3-6 sp. nov., isolated from arctic soil.</title>
        <authorList>
            <person name="Chaudhary D.K."/>
        </authorList>
    </citation>
    <scope>NUCLEOTIDE SEQUENCE [LARGE SCALE GENOMIC DNA]</scope>
    <source>
        <strain evidence="6 7">AR-3-6</strain>
    </source>
</reference>
<name>A0A4R5DM61_9BACT</name>
<dbReference type="RefSeq" id="WP_131958472.1">
    <property type="nucleotide sequence ID" value="NZ_SMFL01000004.1"/>
</dbReference>
<keyword evidence="7" id="KW-1185">Reference proteome</keyword>
<evidence type="ECO:0000256" key="1">
    <source>
        <dbReference type="ARBA" id="ARBA00022617"/>
    </source>
</evidence>
<dbReference type="InterPro" id="IPR036909">
    <property type="entry name" value="Cyt_c-like_dom_sf"/>
</dbReference>
<keyword evidence="1 4" id="KW-0349">Heme</keyword>
<dbReference type="GO" id="GO:0009055">
    <property type="term" value="F:electron transfer activity"/>
    <property type="evidence" value="ECO:0007669"/>
    <property type="project" value="InterPro"/>
</dbReference>
<evidence type="ECO:0000256" key="2">
    <source>
        <dbReference type="ARBA" id="ARBA00022723"/>
    </source>
</evidence>
<keyword evidence="2 4" id="KW-0479">Metal-binding</keyword>
<dbReference type="InterPro" id="IPR009056">
    <property type="entry name" value="Cyt_c-like_dom"/>
</dbReference>
<organism evidence="6 7">
    <name type="scientific">Dyadobacter psychrotolerans</name>
    <dbReference type="NCBI Taxonomy" id="2541721"/>
    <lineage>
        <taxon>Bacteria</taxon>
        <taxon>Pseudomonadati</taxon>
        <taxon>Bacteroidota</taxon>
        <taxon>Cytophagia</taxon>
        <taxon>Cytophagales</taxon>
        <taxon>Spirosomataceae</taxon>
        <taxon>Dyadobacter</taxon>
    </lineage>
</organism>
<comment type="caution">
    <text evidence="6">The sequence shown here is derived from an EMBL/GenBank/DDBJ whole genome shotgun (WGS) entry which is preliminary data.</text>
</comment>
<dbReference type="AlphaFoldDB" id="A0A4R5DM61"/>
<evidence type="ECO:0000313" key="7">
    <source>
        <dbReference type="Proteomes" id="UP000294850"/>
    </source>
</evidence>
<evidence type="ECO:0000256" key="4">
    <source>
        <dbReference type="PROSITE-ProRule" id="PRU00433"/>
    </source>
</evidence>
<keyword evidence="3 4" id="KW-0408">Iron</keyword>
<dbReference type="OrthoDB" id="9808161at2"/>
<dbReference type="Proteomes" id="UP000294850">
    <property type="component" value="Unassembled WGS sequence"/>
</dbReference>
<dbReference type="SUPFAM" id="SSF46626">
    <property type="entry name" value="Cytochrome c"/>
    <property type="match status" value="1"/>
</dbReference>
<evidence type="ECO:0000259" key="5">
    <source>
        <dbReference type="PROSITE" id="PS51007"/>
    </source>
</evidence>
<gene>
    <name evidence="6" type="ORF">E0F88_11835</name>
</gene>
<evidence type="ECO:0000256" key="3">
    <source>
        <dbReference type="ARBA" id="ARBA00023004"/>
    </source>
</evidence>
<accession>A0A4R5DM61</accession>
<sequence>MCIIQEATLAQPGTFLYVQIISKGLEGNVKNGRIYCLVSEGIKPGPKPKMLDEPSGKPVSYLDHPDGWRRDNAQKELLVRSDKSLASFLEKMATHQNRQVSALGRLHALGTLNGLGSISKSVLLTEIKDPYVQIRKASMRMTEPYLAKQDPSFLTAIQSMANYISRDVLSQLLLSLRVSGSTQSADIFKKIAEQILADPLLSGIQKSLIKNEGNQKIWHQLAGLPPAARKPIPDGTDIFQSLCAGCHGPEGQGLPEKTAPALIGKFKLIEKKDVVIKIHVAWSAWSGRSANL</sequence>